<evidence type="ECO:0000313" key="2">
    <source>
        <dbReference type="Proteomes" id="UP000187209"/>
    </source>
</evidence>
<protein>
    <submittedName>
        <fullName evidence="1">Uncharacterized protein</fullName>
    </submittedName>
</protein>
<sequence length="233" mass="27227">MNITDGFEAYRDKGQINPTCSGFYTQNTESPKGSRIGVANLHKKFFPMNYTLNDIPRPRILKKKKKSLETYPMFMNEYINDQTKLKPITSPRIDAWNNTSASNRISVNSGDSYYRDLHPPVSLYIPPMSYQDVKEVKAGNTLCTHQYEEKEKVYKPNTIYFSNRSKMILYTYSPIKYNVELPKQFAIKAPVLKTELYKLKTKKQAETKCEPLKFNENLKKLKEIIKDPLIYEH</sequence>
<accession>A0A1R2BY22</accession>
<proteinExistence type="predicted"/>
<dbReference type="Proteomes" id="UP000187209">
    <property type="component" value="Unassembled WGS sequence"/>
</dbReference>
<evidence type="ECO:0000313" key="1">
    <source>
        <dbReference type="EMBL" id="OMJ81591.1"/>
    </source>
</evidence>
<name>A0A1R2BY22_9CILI</name>
<dbReference type="EMBL" id="MPUH01000374">
    <property type="protein sequence ID" value="OMJ81591.1"/>
    <property type="molecule type" value="Genomic_DNA"/>
</dbReference>
<dbReference type="AlphaFoldDB" id="A0A1R2BY22"/>
<organism evidence="1 2">
    <name type="scientific">Stentor coeruleus</name>
    <dbReference type="NCBI Taxonomy" id="5963"/>
    <lineage>
        <taxon>Eukaryota</taxon>
        <taxon>Sar</taxon>
        <taxon>Alveolata</taxon>
        <taxon>Ciliophora</taxon>
        <taxon>Postciliodesmatophora</taxon>
        <taxon>Heterotrichea</taxon>
        <taxon>Heterotrichida</taxon>
        <taxon>Stentoridae</taxon>
        <taxon>Stentor</taxon>
    </lineage>
</organism>
<gene>
    <name evidence="1" type="ORF">SteCoe_17900</name>
</gene>
<comment type="caution">
    <text evidence="1">The sequence shown here is derived from an EMBL/GenBank/DDBJ whole genome shotgun (WGS) entry which is preliminary data.</text>
</comment>
<keyword evidence="2" id="KW-1185">Reference proteome</keyword>
<reference evidence="1 2" key="1">
    <citation type="submission" date="2016-11" db="EMBL/GenBank/DDBJ databases">
        <title>The macronuclear genome of Stentor coeruleus: a giant cell with tiny introns.</title>
        <authorList>
            <person name="Slabodnick M."/>
            <person name="Ruby J.G."/>
            <person name="Reiff S.B."/>
            <person name="Swart E.C."/>
            <person name="Gosai S."/>
            <person name="Prabakaran S."/>
            <person name="Witkowska E."/>
            <person name="Larue G.E."/>
            <person name="Fisher S."/>
            <person name="Freeman R.M."/>
            <person name="Gunawardena J."/>
            <person name="Chu W."/>
            <person name="Stover N.A."/>
            <person name="Gregory B.D."/>
            <person name="Nowacki M."/>
            <person name="Derisi J."/>
            <person name="Roy S.W."/>
            <person name="Marshall W.F."/>
            <person name="Sood P."/>
        </authorList>
    </citation>
    <scope>NUCLEOTIDE SEQUENCE [LARGE SCALE GENOMIC DNA]</scope>
    <source>
        <strain evidence="1">WM001</strain>
    </source>
</reference>